<feature type="region of interest" description="Disordered" evidence="1">
    <location>
        <begin position="311"/>
        <end position="351"/>
    </location>
</feature>
<gene>
    <name evidence="2" type="ORF">SAMD00023353_1002860</name>
</gene>
<accession>A0A1W2TBG0</accession>
<reference evidence="2" key="1">
    <citation type="submission" date="2016-03" db="EMBL/GenBank/DDBJ databases">
        <title>Draft genome sequence of Rosellinia necatrix.</title>
        <authorList>
            <person name="Kanematsu S."/>
        </authorList>
    </citation>
    <scope>NUCLEOTIDE SEQUENCE [LARGE SCALE GENOMIC DNA]</scope>
    <source>
        <strain evidence="2">W97</strain>
    </source>
</reference>
<dbReference type="Proteomes" id="UP000054516">
    <property type="component" value="Unassembled WGS sequence"/>
</dbReference>
<feature type="compositionally biased region" description="Basic and acidic residues" evidence="1">
    <location>
        <begin position="326"/>
        <end position="351"/>
    </location>
</feature>
<evidence type="ECO:0000256" key="1">
    <source>
        <dbReference type="SAM" id="MobiDB-lite"/>
    </source>
</evidence>
<protein>
    <submittedName>
        <fullName evidence="2">Putative peptidase S8 subtilisin kexin sedolisin</fullName>
    </submittedName>
</protein>
<dbReference type="AlphaFoldDB" id="A0A1W2TBG0"/>
<dbReference type="OrthoDB" id="5030973at2759"/>
<keyword evidence="3" id="KW-1185">Reference proteome</keyword>
<evidence type="ECO:0000313" key="3">
    <source>
        <dbReference type="Proteomes" id="UP000054516"/>
    </source>
</evidence>
<name>A0A1W2TBG0_ROSNE</name>
<dbReference type="OMA" id="EARINTM"/>
<sequence length="426" mass="47218">MGNVYRDDVVDIDEMYDESDPISLDLYIDPRADPEYKQGQARAQYPVTENGVAIYEKVKSDCRISVQRLIWADGWRDGKHQARPQEMTLVVLKFTFVSTTRSDNATKLAWAEAGLSFWDQDESRAQDPEVVAWAPREPEQWNLSSAHARKATRTGASVGLGYQGASASVDRGKEREIEWDQECFDEGRTTHMFNPKTGRPNGVNWFLRQNPLQNHGLMPEFWAALLVSRQSSNPYLVRFTLQSGSGVYDASKFSVTEFLGLQKDGSTFSVTPKPGNVTVCNLEGENIIKSVNLQQLGSLVDLNKSTRLNVRWGPQPKNTRLGSIKPGEEGETRGEGEAGEAGETRETPRALDGEVQAITPHRVTGAARSNIASLPTHAPPVPGVDYSRLVSLEGRVAQAEARLAAQDLVILQLQQAMMAIRAHDRP</sequence>
<proteinExistence type="predicted"/>
<organism evidence="2">
    <name type="scientific">Rosellinia necatrix</name>
    <name type="common">White root-rot fungus</name>
    <dbReference type="NCBI Taxonomy" id="77044"/>
    <lineage>
        <taxon>Eukaryota</taxon>
        <taxon>Fungi</taxon>
        <taxon>Dikarya</taxon>
        <taxon>Ascomycota</taxon>
        <taxon>Pezizomycotina</taxon>
        <taxon>Sordariomycetes</taxon>
        <taxon>Xylariomycetidae</taxon>
        <taxon>Xylariales</taxon>
        <taxon>Xylariaceae</taxon>
        <taxon>Rosellinia</taxon>
    </lineage>
</organism>
<dbReference type="EMBL" id="DF977455">
    <property type="protein sequence ID" value="GAP85243.1"/>
    <property type="molecule type" value="Genomic_DNA"/>
</dbReference>
<evidence type="ECO:0000313" key="2">
    <source>
        <dbReference type="EMBL" id="GAP85243.1"/>
    </source>
</evidence>